<reference evidence="4 5" key="1">
    <citation type="submission" date="2024-04" db="EMBL/GenBank/DDBJ databases">
        <title>Tritrichomonas musculus Genome.</title>
        <authorList>
            <person name="Alves-Ferreira E."/>
            <person name="Grigg M."/>
            <person name="Lorenzi H."/>
            <person name="Galac M."/>
        </authorList>
    </citation>
    <scope>NUCLEOTIDE SEQUENCE [LARGE SCALE GENOMIC DNA]</scope>
    <source>
        <strain evidence="4 5">EAF2021</strain>
    </source>
</reference>
<dbReference type="InterPro" id="IPR011001">
    <property type="entry name" value="Saposin-like"/>
</dbReference>
<keyword evidence="2" id="KW-0732">Signal</keyword>
<gene>
    <name evidence="4" type="ORF">M9Y10_012447</name>
</gene>
<evidence type="ECO:0000256" key="1">
    <source>
        <dbReference type="ARBA" id="ARBA00023157"/>
    </source>
</evidence>
<evidence type="ECO:0000313" key="5">
    <source>
        <dbReference type="Proteomes" id="UP001470230"/>
    </source>
</evidence>
<proteinExistence type="predicted"/>
<keyword evidence="5" id="KW-1185">Reference proteome</keyword>
<protein>
    <recommendedName>
        <fullName evidence="3">Saposin B-type domain-containing protein</fullName>
    </recommendedName>
</protein>
<name>A0ABR2ICP7_9EUKA</name>
<feature type="domain" description="Saposin B-type" evidence="3">
    <location>
        <begin position="13"/>
        <end position="96"/>
    </location>
</feature>
<dbReference type="Proteomes" id="UP001470230">
    <property type="component" value="Unassembled WGS sequence"/>
</dbReference>
<keyword evidence="1" id="KW-1015">Disulfide bond</keyword>
<dbReference type="PROSITE" id="PS50015">
    <property type="entry name" value="SAP_B"/>
    <property type="match status" value="1"/>
</dbReference>
<evidence type="ECO:0000313" key="4">
    <source>
        <dbReference type="EMBL" id="KAK8860781.1"/>
    </source>
</evidence>
<comment type="caution">
    <text evidence="4">The sequence shown here is derived from an EMBL/GenBank/DDBJ whole genome shotgun (WGS) entry which is preliminary data.</text>
</comment>
<dbReference type="InterPro" id="IPR008139">
    <property type="entry name" value="SaposinB_dom"/>
</dbReference>
<feature type="chain" id="PRO_5045948624" description="Saposin B-type domain-containing protein" evidence="2">
    <location>
        <begin position="19"/>
        <end position="97"/>
    </location>
</feature>
<evidence type="ECO:0000256" key="2">
    <source>
        <dbReference type="SAM" id="SignalP"/>
    </source>
</evidence>
<dbReference type="Gene3D" id="1.10.225.10">
    <property type="entry name" value="Saposin-like"/>
    <property type="match status" value="1"/>
</dbReference>
<sequence>MLFAILIGFSLCASSICAVCQSMVETGLNLSKKGVPLKTVNSTLLKECNKQSGFLVKVGCKTYVKLHIAKLYKEANNTKLTPFQICQENKACKDDDL</sequence>
<dbReference type="SUPFAM" id="SSF47862">
    <property type="entry name" value="Saposin"/>
    <property type="match status" value="1"/>
</dbReference>
<accession>A0ABR2ICP7</accession>
<feature type="signal peptide" evidence="2">
    <location>
        <begin position="1"/>
        <end position="18"/>
    </location>
</feature>
<organism evidence="4 5">
    <name type="scientific">Tritrichomonas musculus</name>
    <dbReference type="NCBI Taxonomy" id="1915356"/>
    <lineage>
        <taxon>Eukaryota</taxon>
        <taxon>Metamonada</taxon>
        <taxon>Parabasalia</taxon>
        <taxon>Tritrichomonadida</taxon>
        <taxon>Tritrichomonadidae</taxon>
        <taxon>Tritrichomonas</taxon>
    </lineage>
</organism>
<dbReference type="EMBL" id="JAPFFF010000018">
    <property type="protein sequence ID" value="KAK8860781.1"/>
    <property type="molecule type" value="Genomic_DNA"/>
</dbReference>
<evidence type="ECO:0000259" key="3">
    <source>
        <dbReference type="PROSITE" id="PS50015"/>
    </source>
</evidence>